<dbReference type="PANTHER" id="PTHR22951:SF5">
    <property type="entry name" value="PHOSPHATIDYLINOSITOL-BINDING CLATHRIN ASSEMBLY PROTEIN LAP"/>
    <property type="match status" value="1"/>
</dbReference>
<dbReference type="GO" id="GO:0005905">
    <property type="term" value="C:clathrin-coated pit"/>
    <property type="evidence" value="ECO:0007669"/>
    <property type="project" value="UniProtKB-SubCell"/>
</dbReference>
<dbReference type="SMART" id="SM00273">
    <property type="entry name" value="ENTH"/>
    <property type="match status" value="1"/>
</dbReference>
<dbReference type="GO" id="GO:0005545">
    <property type="term" value="F:1-phosphatidylinositol binding"/>
    <property type="evidence" value="ECO:0007669"/>
    <property type="project" value="InterPro"/>
</dbReference>
<accession>G0UB16</accession>
<gene>
    <name evidence="7" type="ORF">TVY486_1104870</name>
</gene>
<dbReference type="InterPro" id="IPR014712">
    <property type="entry name" value="ANTH_dom_sf"/>
</dbReference>
<feature type="compositionally biased region" description="Polar residues" evidence="5">
    <location>
        <begin position="436"/>
        <end position="450"/>
    </location>
</feature>
<dbReference type="Gene3D" id="1.25.40.90">
    <property type="match status" value="1"/>
</dbReference>
<dbReference type="InterPro" id="IPR013809">
    <property type="entry name" value="ENTH"/>
</dbReference>
<evidence type="ECO:0000256" key="4">
    <source>
        <dbReference type="ARBA" id="ARBA00023176"/>
    </source>
</evidence>
<organism evidence="7">
    <name type="scientific">Trypanosoma vivax (strain Y486)</name>
    <dbReference type="NCBI Taxonomy" id="1055687"/>
    <lineage>
        <taxon>Eukaryota</taxon>
        <taxon>Discoba</taxon>
        <taxon>Euglenozoa</taxon>
        <taxon>Kinetoplastea</taxon>
        <taxon>Metakinetoplastina</taxon>
        <taxon>Trypanosomatida</taxon>
        <taxon>Trypanosomatidae</taxon>
        <taxon>Trypanosoma</taxon>
        <taxon>Duttonella</taxon>
    </lineage>
</organism>
<evidence type="ECO:0000256" key="5">
    <source>
        <dbReference type="SAM" id="MobiDB-lite"/>
    </source>
</evidence>
<keyword evidence="3" id="KW-0472">Membrane</keyword>
<dbReference type="PROSITE" id="PS50942">
    <property type="entry name" value="ENTH"/>
    <property type="match status" value="1"/>
</dbReference>
<comment type="subcellular location">
    <subcellularLocation>
        <location evidence="1">Membrane</location>
        <location evidence="1">Clathrin-coated pit</location>
    </subcellularLocation>
</comment>
<dbReference type="GO" id="GO:0006900">
    <property type="term" value="P:vesicle budding from membrane"/>
    <property type="evidence" value="ECO:0007669"/>
    <property type="project" value="TreeGrafter"/>
</dbReference>
<dbReference type="InterPro" id="IPR045192">
    <property type="entry name" value="AP180-like"/>
</dbReference>
<sequence length="456" mass="51425">MMNDRDKNELKRGVGYLKEKAILGLSRVTGADLDRAIIKLTSHKLKVPKEKHMQRLLSATYGNYNTKSQKERNVHEYIISELEKRLHTHNWIVVLKTLVTFHRLINDGSEDVNQCIQKNRNIFCARNMKDLTENREGAAQSLFIRQYSFYLEERTSSQRAIGVSMQMDTSEFSLFLSSMNAEALVPVFDALLIQFSAIVDIDYRESIVDNFCTLEAYQYIVNDGKLLYKLLSNRVIFIIDVFKDLSINLKKIWLERVRRYAELAEKLRVLFFSIATSSKVFHDPPPHLKPIPETLLKSLEDDLSLSGARTEVVIDTLQSLGITCDGDDVPKETQHQNYTRETANFSTGVGKDVPTLTLDDLFMSPTTVTPIQPTASVPSDSFTSGGVGGYFYQGGQTSIAANTTEGIITGKIPNNAVGADFSVEWTYSMALQSSIPNQVNQDPQNGTFTHPRQMPK</sequence>
<dbReference type="InterPro" id="IPR008942">
    <property type="entry name" value="ENTH_VHS"/>
</dbReference>
<dbReference type="VEuPathDB" id="TriTrypDB:TvY486_1104870"/>
<dbReference type="SUPFAM" id="SSF89009">
    <property type="entry name" value="GAT-like domain"/>
    <property type="match status" value="1"/>
</dbReference>
<proteinExistence type="predicted"/>
<keyword evidence="4" id="KW-0168">Coated pit</keyword>
<feature type="domain" description="ENTH" evidence="6">
    <location>
        <begin position="25"/>
        <end position="165"/>
    </location>
</feature>
<reference evidence="7" key="1">
    <citation type="journal article" date="2012" name="Proc. Natl. Acad. Sci. U.S.A.">
        <title>Antigenic diversity is generated by distinct evolutionary mechanisms in African trypanosome species.</title>
        <authorList>
            <person name="Jackson A.P."/>
            <person name="Berry A."/>
            <person name="Aslett M."/>
            <person name="Allison H.C."/>
            <person name="Burton P."/>
            <person name="Vavrova-Anderson J."/>
            <person name="Brown R."/>
            <person name="Browne H."/>
            <person name="Corton N."/>
            <person name="Hauser H."/>
            <person name="Gamble J."/>
            <person name="Gilderthorp R."/>
            <person name="Marcello L."/>
            <person name="McQuillan J."/>
            <person name="Otto T.D."/>
            <person name="Quail M.A."/>
            <person name="Sanders M.J."/>
            <person name="van Tonder A."/>
            <person name="Ginger M.L."/>
            <person name="Field M.C."/>
            <person name="Barry J.D."/>
            <person name="Hertz-Fowler C."/>
            <person name="Berriman M."/>
        </authorList>
    </citation>
    <scope>NUCLEOTIDE SEQUENCE</scope>
    <source>
        <strain evidence="7">Y486</strain>
    </source>
</reference>
<dbReference type="GO" id="GO:0005546">
    <property type="term" value="F:phosphatidylinositol-4,5-bisphosphate binding"/>
    <property type="evidence" value="ECO:0007669"/>
    <property type="project" value="TreeGrafter"/>
</dbReference>
<dbReference type="EMBL" id="HE573027">
    <property type="protein sequence ID" value="CCC53003.1"/>
    <property type="molecule type" value="Genomic_DNA"/>
</dbReference>
<evidence type="ECO:0000256" key="2">
    <source>
        <dbReference type="ARBA" id="ARBA00022583"/>
    </source>
</evidence>
<dbReference type="GO" id="GO:0048268">
    <property type="term" value="P:clathrin coat assembly"/>
    <property type="evidence" value="ECO:0007669"/>
    <property type="project" value="InterPro"/>
</dbReference>
<evidence type="ECO:0000256" key="1">
    <source>
        <dbReference type="ARBA" id="ARBA00004600"/>
    </source>
</evidence>
<dbReference type="GO" id="GO:0030136">
    <property type="term" value="C:clathrin-coated vesicle"/>
    <property type="evidence" value="ECO:0007669"/>
    <property type="project" value="InterPro"/>
</dbReference>
<dbReference type="PANTHER" id="PTHR22951">
    <property type="entry name" value="CLATHRIN ASSEMBLY PROTEIN"/>
    <property type="match status" value="1"/>
</dbReference>
<dbReference type="InterPro" id="IPR048050">
    <property type="entry name" value="ANTH_N_plant"/>
</dbReference>
<dbReference type="InterPro" id="IPR011417">
    <property type="entry name" value="ANTH_dom"/>
</dbReference>
<evidence type="ECO:0000259" key="6">
    <source>
        <dbReference type="PROSITE" id="PS50942"/>
    </source>
</evidence>
<dbReference type="GO" id="GO:0032050">
    <property type="term" value="F:clathrin heavy chain binding"/>
    <property type="evidence" value="ECO:0007669"/>
    <property type="project" value="TreeGrafter"/>
</dbReference>
<evidence type="ECO:0000313" key="7">
    <source>
        <dbReference type="EMBL" id="CCC53003.1"/>
    </source>
</evidence>
<dbReference type="CDD" id="cd03564">
    <property type="entry name" value="ANTH_N"/>
    <property type="match status" value="1"/>
</dbReference>
<evidence type="ECO:0000256" key="3">
    <source>
        <dbReference type="ARBA" id="ARBA00023136"/>
    </source>
</evidence>
<dbReference type="SUPFAM" id="SSF48464">
    <property type="entry name" value="ENTH/VHS domain"/>
    <property type="match status" value="1"/>
</dbReference>
<keyword evidence="2" id="KW-0254">Endocytosis</keyword>
<dbReference type="AlphaFoldDB" id="G0UB16"/>
<dbReference type="GO" id="GO:0000149">
    <property type="term" value="F:SNARE binding"/>
    <property type="evidence" value="ECO:0007669"/>
    <property type="project" value="TreeGrafter"/>
</dbReference>
<dbReference type="Gene3D" id="1.20.58.150">
    <property type="entry name" value="ANTH domain"/>
    <property type="match status" value="1"/>
</dbReference>
<name>G0UB16_TRYVY</name>
<dbReference type="GO" id="GO:0072583">
    <property type="term" value="P:clathrin-dependent endocytosis"/>
    <property type="evidence" value="ECO:0007669"/>
    <property type="project" value="InterPro"/>
</dbReference>
<protein>
    <submittedName>
        <fullName evidence="7">Putative clathrin coat assembly protein</fullName>
    </submittedName>
</protein>
<dbReference type="Pfam" id="PF07651">
    <property type="entry name" value="ANTH"/>
    <property type="match status" value="1"/>
</dbReference>
<feature type="region of interest" description="Disordered" evidence="5">
    <location>
        <begin position="436"/>
        <end position="456"/>
    </location>
</feature>